<gene>
    <name evidence="1" type="ORF">FC80_GL001131</name>
</gene>
<comment type="caution">
    <text evidence="1">The sequence shown here is derived from an EMBL/GenBank/DDBJ whole genome shotgun (WGS) entry which is preliminary data.</text>
</comment>
<evidence type="ECO:0000313" key="1">
    <source>
        <dbReference type="EMBL" id="KRM91132.1"/>
    </source>
</evidence>
<accession>A0A0R2CSN1</accession>
<name>A0A0R2CSN1_9LACO</name>
<proteinExistence type="predicted"/>
<protein>
    <submittedName>
        <fullName evidence="1">Uncharacterized protein</fullName>
    </submittedName>
</protein>
<evidence type="ECO:0000313" key="2">
    <source>
        <dbReference type="Proteomes" id="UP000051131"/>
    </source>
</evidence>
<keyword evidence="2" id="KW-1185">Reference proteome</keyword>
<reference evidence="1 2" key="1">
    <citation type="journal article" date="2015" name="Genome Announc.">
        <title>Expanding the biotechnology potential of lactobacilli through comparative genomics of 213 strains and associated genera.</title>
        <authorList>
            <person name="Sun Z."/>
            <person name="Harris H.M."/>
            <person name="McCann A."/>
            <person name="Guo C."/>
            <person name="Argimon S."/>
            <person name="Zhang W."/>
            <person name="Yang X."/>
            <person name="Jeffery I.B."/>
            <person name="Cooney J.C."/>
            <person name="Kagawa T.F."/>
            <person name="Liu W."/>
            <person name="Song Y."/>
            <person name="Salvetti E."/>
            <person name="Wrobel A."/>
            <person name="Rasinkangas P."/>
            <person name="Parkhill J."/>
            <person name="Rea M.C."/>
            <person name="O'Sullivan O."/>
            <person name="Ritari J."/>
            <person name="Douillard F.P."/>
            <person name="Paul Ross R."/>
            <person name="Yang R."/>
            <person name="Briner A.E."/>
            <person name="Felis G.E."/>
            <person name="de Vos W.M."/>
            <person name="Barrangou R."/>
            <person name="Klaenhammer T.R."/>
            <person name="Caufield P.W."/>
            <person name="Cui Y."/>
            <person name="Zhang H."/>
            <person name="O'Toole P.W."/>
        </authorList>
    </citation>
    <scope>NUCLEOTIDE SEQUENCE [LARGE SCALE GENOMIC DNA]</scope>
    <source>
        <strain evidence="1 2">DSM 21116</strain>
    </source>
</reference>
<dbReference type="STRING" id="1423729.FC80_GL001131"/>
<dbReference type="AlphaFoldDB" id="A0A0R2CSN1"/>
<dbReference type="Proteomes" id="UP000051131">
    <property type="component" value="Unassembled WGS sequence"/>
</dbReference>
<dbReference type="PATRIC" id="fig|1423729.3.peg.1145"/>
<sequence length="254" mass="29515">MYQKNLFLHNLDWKTLLNNADFDDCARINPDSTLFIFDCQQYDSLECKSILFDCNRGVIMTNKETKKLVNELVKSLAWSFLETRTINALKSGQSKSLPYVHGKIALIPLTGVTQHSTNWVMFNNVVGHSFNKDSQNLILHFSNFQGEKCKIEVVADKALWNQHLKIAAEHMLIQKELYRQESEYFKNIEETHLYRMCKEEADVNNIYMALKTFIDARDRILIESAIKEVYGEEATTRAVNDVRNLVIRKLKSII</sequence>
<dbReference type="RefSeq" id="WP_057829330.1">
    <property type="nucleotide sequence ID" value="NZ_AYZE01000014.1"/>
</dbReference>
<dbReference type="EMBL" id="AYZE01000014">
    <property type="protein sequence ID" value="KRM91132.1"/>
    <property type="molecule type" value="Genomic_DNA"/>
</dbReference>
<dbReference type="OrthoDB" id="2323375at2"/>
<organism evidence="1 2">
    <name type="scientific">Liquorilactobacillus cacaonum DSM 21116</name>
    <dbReference type="NCBI Taxonomy" id="1423729"/>
    <lineage>
        <taxon>Bacteria</taxon>
        <taxon>Bacillati</taxon>
        <taxon>Bacillota</taxon>
        <taxon>Bacilli</taxon>
        <taxon>Lactobacillales</taxon>
        <taxon>Lactobacillaceae</taxon>
        <taxon>Liquorilactobacillus</taxon>
    </lineage>
</organism>